<dbReference type="PIRSF" id="PIRSF002741">
    <property type="entry name" value="MppA"/>
    <property type="match status" value="1"/>
</dbReference>
<dbReference type="eggNOG" id="COG0747">
    <property type="taxonomic scope" value="Bacteria"/>
</dbReference>
<dbReference type="CDD" id="cd00995">
    <property type="entry name" value="PBP2_NikA_DppA_OppA_like"/>
    <property type="match status" value="1"/>
</dbReference>
<organism evidence="7 8">
    <name type="scientific">Anaerococcus prevotii ACS-065-V-Col13</name>
    <dbReference type="NCBI Taxonomy" id="879305"/>
    <lineage>
        <taxon>Bacteria</taxon>
        <taxon>Bacillati</taxon>
        <taxon>Bacillota</taxon>
        <taxon>Tissierellia</taxon>
        <taxon>Tissierellales</taxon>
        <taxon>Peptoniphilaceae</taxon>
        <taxon>Anaerococcus</taxon>
    </lineage>
</organism>
<comment type="similarity">
    <text evidence="1">Belongs to the bacterial solute-binding protein 5 family.</text>
</comment>
<dbReference type="PANTHER" id="PTHR30290:SF9">
    <property type="entry name" value="OLIGOPEPTIDE-BINDING PROTEIN APPA"/>
    <property type="match status" value="1"/>
</dbReference>
<feature type="compositionally biased region" description="Basic and acidic residues" evidence="4">
    <location>
        <begin position="28"/>
        <end position="52"/>
    </location>
</feature>
<dbReference type="InterPro" id="IPR000914">
    <property type="entry name" value="SBP_5_dom"/>
</dbReference>
<dbReference type="STRING" id="879305.HMPREF9290_1517"/>
<reference evidence="7 8" key="1">
    <citation type="submission" date="2011-01" db="EMBL/GenBank/DDBJ databases">
        <authorList>
            <person name="Durkin A.S."/>
            <person name="Madupu R."/>
            <person name="Torralba M."/>
            <person name="Gillis M."/>
            <person name="Methe B."/>
            <person name="Sutton G."/>
            <person name="Nelson K.E."/>
        </authorList>
    </citation>
    <scope>NUCLEOTIDE SEQUENCE [LARGE SCALE GENOMIC DNA]</scope>
    <source>
        <strain evidence="7 8">ACS-065-V-Col13</strain>
    </source>
</reference>
<feature type="domain" description="Solute-binding protein family 5" evidence="6">
    <location>
        <begin position="99"/>
        <end position="461"/>
    </location>
</feature>
<evidence type="ECO:0000256" key="4">
    <source>
        <dbReference type="SAM" id="MobiDB-lite"/>
    </source>
</evidence>
<dbReference type="EMBL" id="AEXM01000012">
    <property type="protein sequence ID" value="EGC82451.1"/>
    <property type="molecule type" value="Genomic_DNA"/>
</dbReference>
<keyword evidence="2" id="KW-0813">Transport</keyword>
<dbReference type="Proteomes" id="UP000005286">
    <property type="component" value="Unassembled WGS sequence"/>
</dbReference>
<accession>F0GUU3</accession>
<feature type="region of interest" description="Disordered" evidence="4">
    <location>
        <begin position="26"/>
        <end position="52"/>
    </location>
</feature>
<evidence type="ECO:0000313" key="8">
    <source>
        <dbReference type="Proteomes" id="UP000005286"/>
    </source>
</evidence>
<name>F0GUU3_9FIRM</name>
<dbReference type="PATRIC" id="fig|879305.3.peg.575"/>
<dbReference type="GO" id="GO:1904680">
    <property type="term" value="F:peptide transmembrane transporter activity"/>
    <property type="evidence" value="ECO:0007669"/>
    <property type="project" value="TreeGrafter"/>
</dbReference>
<dbReference type="GO" id="GO:0043190">
    <property type="term" value="C:ATP-binding cassette (ABC) transporter complex"/>
    <property type="evidence" value="ECO:0007669"/>
    <property type="project" value="InterPro"/>
</dbReference>
<protein>
    <submittedName>
        <fullName evidence="7">ABC transporter, substrate-binding protein, family 5</fullName>
    </submittedName>
</protein>
<dbReference type="GO" id="GO:0015833">
    <property type="term" value="P:peptide transport"/>
    <property type="evidence" value="ECO:0007669"/>
    <property type="project" value="TreeGrafter"/>
</dbReference>
<sequence length="562" mass="63396">MGGEMKKKKLLALALSAIMLLASCGGGNDKKASDGEVKPETKTEEKEDAKTTDDGKSLTLLFNKQKEGTNFDTPWWNRGDIYKVITYRGLFKADPTLSEFTPELISDYTESEDGLSYEFTLKDGLKWSDGKDLTVNDVKFSIEGALKGAYVNTIYTNAFSRIKGGQDYRDGKVDSVEGLTVEGNKIKFEMDKPVGNMINVLAQFAILPKHGFEGEDMTEYANSDFWKNPITNGMYKVDEVVTDSYIALSPNENYEGEAPKINKVVVNIVPSDAILNAVLGNQADVFNSKVPAEIAAVKEKDNWEAQTVDTLFYYSLIFNETGSDDGKANEFIKDYKFRQAVYYAIDRENLSKNIFPEISTKLTYGVPDSDSKNKNTDLEMYDYNPEKAKELLKEIGFKQDKPLQFKYYMGDQSSVDLYNAIAQNLKDVGIDVNVQKFAGDAGQELFEIRNYDIALKGLSAFGYEEYFGEYASINKNFQKLIGDVGKKYDDVYTEFLAESDPDKRSELLKKMQKIESEDLSKMNIFMLKNVVFTNTDKVDTKGAQFSNPWYAADIGFEKWELK</sequence>
<feature type="chain" id="PRO_5039448041" evidence="5">
    <location>
        <begin position="25"/>
        <end position="562"/>
    </location>
</feature>
<evidence type="ECO:0000256" key="5">
    <source>
        <dbReference type="SAM" id="SignalP"/>
    </source>
</evidence>
<dbReference type="Gene3D" id="3.10.105.10">
    <property type="entry name" value="Dipeptide-binding Protein, Domain 3"/>
    <property type="match status" value="1"/>
</dbReference>
<keyword evidence="8" id="KW-1185">Reference proteome</keyword>
<gene>
    <name evidence="7" type="ORF">HMPREF9290_1517</name>
</gene>
<proteinExistence type="inferred from homology"/>
<dbReference type="SUPFAM" id="SSF53850">
    <property type="entry name" value="Periplasmic binding protein-like II"/>
    <property type="match status" value="1"/>
</dbReference>
<feature type="signal peptide" evidence="5">
    <location>
        <begin position="1"/>
        <end position="24"/>
    </location>
</feature>
<evidence type="ECO:0000256" key="2">
    <source>
        <dbReference type="ARBA" id="ARBA00022448"/>
    </source>
</evidence>
<dbReference type="InterPro" id="IPR030678">
    <property type="entry name" value="Peptide/Ni-bd"/>
</dbReference>
<dbReference type="PROSITE" id="PS51257">
    <property type="entry name" value="PROKAR_LIPOPROTEIN"/>
    <property type="match status" value="1"/>
</dbReference>
<evidence type="ECO:0000259" key="6">
    <source>
        <dbReference type="Pfam" id="PF00496"/>
    </source>
</evidence>
<dbReference type="Pfam" id="PF00496">
    <property type="entry name" value="SBP_bac_5"/>
    <property type="match status" value="1"/>
</dbReference>
<dbReference type="GO" id="GO:0042597">
    <property type="term" value="C:periplasmic space"/>
    <property type="evidence" value="ECO:0007669"/>
    <property type="project" value="UniProtKB-ARBA"/>
</dbReference>
<evidence type="ECO:0000313" key="7">
    <source>
        <dbReference type="EMBL" id="EGC82451.1"/>
    </source>
</evidence>
<evidence type="ECO:0000256" key="1">
    <source>
        <dbReference type="ARBA" id="ARBA00005695"/>
    </source>
</evidence>
<dbReference type="InterPro" id="IPR039424">
    <property type="entry name" value="SBP_5"/>
</dbReference>
<dbReference type="Gene3D" id="3.40.190.10">
    <property type="entry name" value="Periplasmic binding protein-like II"/>
    <property type="match status" value="1"/>
</dbReference>
<dbReference type="AlphaFoldDB" id="F0GUU3"/>
<comment type="caution">
    <text evidence="7">The sequence shown here is derived from an EMBL/GenBank/DDBJ whole genome shotgun (WGS) entry which is preliminary data.</text>
</comment>
<dbReference type="PANTHER" id="PTHR30290">
    <property type="entry name" value="PERIPLASMIC BINDING COMPONENT OF ABC TRANSPORTER"/>
    <property type="match status" value="1"/>
</dbReference>
<keyword evidence="3 5" id="KW-0732">Signal</keyword>
<evidence type="ECO:0000256" key="3">
    <source>
        <dbReference type="ARBA" id="ARBA00022729"/>
    </source>
</evidence>